<evidence type="ECO:0000256" key="1">
    <source>
        <dbReference type="ARBA" id="ARBA00022485"/>
    </source>
</evidence>
<name>A0A3B1BST9_9ZZZZ</name>
<dbReference type="PROSITE" id="PS00198">
    <property type="entry name" value="4FE4S_FER_1"/>
    <property type="match status" value="1"/>
</dbReference>
<dbReference type="SUPFAM" id="SSF54862">
    <property type="entry name" value="4Fe-4S ferredoxins"/>
    <property type="match status" value="1"/>
</dbReference>
<dbReference type="Pfam" id="PF02754">
    <property type="entry name" value="CCG"/>
    <property type="match status" value="2"/>
</dbReference>
<dbReference type="PANTHER" id="PTHR43255:SF1">
    <property type="entry name" value="IRON-SULFUR-BINDING OXIDOREDUCTASE FADF-RELATED"/>
    <property type="match status" value="1"/>
</dbReference>
<gene>
    <name evidence="7" type="ORF">MNBD_NITROSPINAE02-2179</name>
</gene>
<accession>A0A3B1BST9</accession>
<dbReference type="Gene3D" id="3.30.70.20">
    <property type="match status" value="1"/>
</dbReference>
<dbReference type="EMBL" id="UOGE01000025">
    <property type="protein sequence ID" value="VAX17601.1"/>
    <property type="molecule type" value="Genomic_DNA"/>
</dbReference>
<evidence type="ECO:0000256" key="3">
    <source>
        <dbReference type="ARBA" id="ARBA00023002"/>
    </source>
</evidence>
<keyword evidence="5" id="KW-0411">Iron-sulfur</keyword>
<dbReference type="GO" id="GO:0046872">
    <property type="term" value="F:metal ion binding"/>
    <property type="evidence" value="ECO:0007669"/>
    <property type="project" value="UniProtKB-KW"/>
</dbReference>
<sequence>MPTKTFTQELAEWSELNLLNCIGVDECMKACPVVDPELSIGELNEATREGSKLTPMTLKFAKECIQCGRCDAVCPTVASRSIMMLTLKEKMAKAGKAPEAHAKYFKIRGEDRSSTIRAGYNLYTKAKWSFKKEHAFKNAKLSRHIDKTTFKQAEYLFYFGCYIFGQHDSAAKTIDIADKLKMDYEVLGGLKSCCGWPQLIAGRTDEAEKYHKNLEELVKESNPKYVISGCAECFMSLRKIKEKYSMSFEPLTTPMWLNMFTERLNLKKSDDIVTYHDSCHISRKIGKPEPARELLKKMCEIKEMPRSGADDTFCCGYWGLGANPSQLEAIHFSRFDEASATGAKEMIVECVTCYDSFMKHADKAGARPRDIVDLVHERMDVK</sequence>
<dbReference type="InterPro" id="IPR004017">
    <property type="entry name" value="Cys_rich_dom"/>
</dbReference>
<dbReference type="GO" id="GO:0005886">
    <property type="term" value="C:plasma membrane"/>
    <property type="evidence" value="ECO:0007669"/>
    <property type="project" value="TreeGrafter"/>
</dbReference>
<evidence type="ECO:0000256" key="2">
    <source>
        <dbReference type="ARBA" id="ARBA00022723"/>
    </source>
</evidence>
<dbReference type="InterPro" id="IPR051460">
    <property type="entry name" value="HdrC_iron-sulfur_subunit"/>
</dbReference>
<dbReference type="GO" id="GO:0016491">
    <property type="term" value="F:oxidoreductase activity"/>
    <property type="evidence" value="ECO:0007669"/>
    <property type="project" value="UniProtKB-KW"/>
</dbReference>
<dbReference type="AlphaFoldDB" id="A0A3B1BST9"/>
<reference evidence="7" key="1">
    <citation type="submission" date="2018-06" db="EMBL/GenBank/DDBJ databases">
        <authorList>
            <person name="Zhirakovskaya E."/>
        </authorList>
    </citation>
    <scope>NUCLEOTIDE SEQUENCE</scope>
</reference>
<evidence type="ECO:0000256" key="5">
    <source>
        <dbReference type="ARBA" id="ARBA00023014"/>
    </source>
</evidence>
<keyword evidence="2" id="KW-0479">Metal-binding</keyword>
<protein>
    <recommendedName>
        <fullName evidence="6">4Fe-4S ferredoxin-type domain-containing protein</fullName>
    </recommendedName>
</protein>
<dbReference type="PANTHER" id="PTHR43255">
    <property type="entry name" value="IRON-SULFUR-BINDING OXIDOREDUCTASE FADF-RELATED-RELATED"/>
    <property type="match status" value="1"/>
</dbReference>
<dbReference type="GO" id="GO:0051539">
    <property type="term" value="F:4 iron, 4 sulfur cluster binding"/>
    <property type="evidence" value="ECO:0007669"/>
    <property type="project" value="UniProtKB-KW"/>
</dbReference>
<evidence type="ECO:0000259" key="6">
    <source>
        <dbReference type="PROSITE" id="PS51379"/>
    </source>
</evidence>
<keyword evidence="3" id="KW-0560">Oxidoreductase</keyword>
<keyword evidence="1" id="KW-0004">4Fe-4S</keyword>
<evidence type="ECO:0000256" key="4">
    <source>
        <dbReference type="ARBA" id="ARBA00023004"/>
    </source>
</evidence>
<feature type="domain" description="4Fe-4S ferredoxin-type" evidence="6">
    <location>
        <begin position="54"/>
        <end position="84"/>
    </location>
</feature>
<dbReference type="PROSITE" id="PS51379">
    <property type="entry name" value="4FE4S_FER_2"/>
    <property type="match status" value="1"/>
</dbReference>
<keyword evidence="4" id="KW-0408">Iron</keyword>
<dbReference type="InterPro" id="IPR017896">
    <property type="entry name" value="4Fe4S_Fe-S-bd"/>
</dbReference>
<evidence type="ECO:0000313" key="7">
    <source>
        <dbReference type="EMBL" id="VAX17601.1"/>
    </source>
</evidence>
<dbReference type="InterPro" id="IPR017900">
    <property type="entry name" value="4Fe4S_Fe_S_CS"/>
</dbReference>
<proteinExistence type="predicted"/>
<organism evidence="7">
    <name type="scientific">hydrothermal vent metagenome</name>
    <dbReference type="NCBI Taxonomy" id="652676"/>
    <lineage>
        <taxon>unclassified sequences</taxon>
        <taxon>metagenomes</taxon>
        <taxon>ecological metagenomes</taxon>
    </lineage>
</organism>